<dbReference type="EMBL" id="BLQM01000167">
    <property type="protein sequence ID" value="GMH71579.1"/>
    <property type="molecule type" value="Genomic_DNA"/>
</dbReference>
<comment type="caution">
    <text evidence="1">The sequence shown here is derived from an EMBL/GenBank/DDBJ whole genome shotgun (WGS) entry which is preliminary data.</text>
</comment>
<evidence type="ECO:0000313" key="2">
    <source>
        <dbReference type="Proteomes" id="UP001162640"/>
    </source>
</evidence>
<gene>
    <name evidence="1" type="ORF">TL16_g05691</name>
</gene>
<name>A0A9W7AGS1_9STRA</name>
<evidence type="ECO:0000313" key="1">
    <source>
        <dbReference type="EMBL" id="GMH71579.1"/>
    </source>
</evidence>
<dbReference type="Proteomes" id="UP001162640">
    <property type="component" value="Unassembled WGS sequence"/>
</dbReference>
<accession>A0A9W7AGS1</accession>
<reference evidence="2" key="1">
    <citation type="journal article" date="2023" name="Commun. Biol.">
        <title>Genome analysis of Parmales, the sister group of diatoms, reveals the evolutionary specialization of diatoms from phago-mixotrophs to photoautotrophs.</title>
        <authorList>
            <person name="Ban H."/>
            <person name="Sato S."/>
            <person name="Yoshikawa S."/>
            <person name="Yamada K."/>
            <person name="Nakamura Y."/>
            <person name="Ichinomiya M."/>
            <person name="Sato N."/>
            <person name="Blanc-Mathieu R."/>
            <person name="Endo H."/>
            <person name="Kuwata A."/>
            <person name="Ogata H."/>
        </authorList>
    </citation>
    <scope>NUCLEOTIDE SEQUENCE [LARGE SCALE GENOMIC DNA]</scope>
</reference>
<sequence>MSISLTQLRGVVGRFLQEGLTLTSTDDVQNFIRFVSESIETGSALLLEEGRGPVQEQRSPSSESMTEIGAQYSSLGKVLSKPSLIPRTKSNKILPINHSQSLATAPSVLNSPDANIYYDNFNHDQEFENEKAWQMDDVPQNYTHEEDDMIAAASGLLHTLKMKGAIQFKPHKTTFSTNKHLLGFYNLKEGDIYIKSNYTHLNFGGRLPRVLVNNFIIPDFNRTISHSQVYFANLIDLANLSKDDGKLLEEILVNQVKTARKKGGWKKRAELGKIGVDQFLVFSVAMRELLPRYPWLRALLHEISLNQVKGARTVTTTLADLKDRDAIQLAKGLSTIILSNTEVSAAVDHWIAQNVALEEFEREYLWTRPLLIEIA</sequence>
<proteinExistence type="predicted"/>
<organism evidence="1 2">
    <name type="scientific">Triparma laevis f. inornata</name>
    <dbReference type="NCBI Taxonomy" id="1714386"/>
    <lineage>
        <taxon>Eukaryota</taxon>
        <taxon>Sar</taxon>
        <taxon>Stramenopiles</taxon>
        <taxon>Ochrophyta</taxon>
        <taxon>Bolidophyceae</taxon>
        <taxon>Parmales</taxon>
        <taxon>Triparmaceae</taxon>
        <taxon>Triparma</taxon>
    </lineage>
</organism>
<dbReference type="AlphaFoldDB" id="A0A9W7AGS1"/>
<protein>
    <submittedName>
        <fullName evidence="1">Uncharacterized protein</fullName>
    </submittedName>
</protein>